<keyword evidence="2" id="KW-1185">Reference proteome</keyword>
<organism evidence="1 2">
    <name type="scientific">Abyssalbus ytuae</name>
    <dbReference type="NCBI Taxonomy" id="2926907"/>
    <lineage>
        <taxon>Bacteria</taxon>
        <taxon>Pseudomonadati</taxon>
        <taxon>Bacteroidota</taxon>
        <taxon>Flavobacteriia</taxon>
        <taxon>Flavobacteriales</taxon>
        <taxon>Flavobacteriaceae</taxon>
        <taxon>Abyssalbus</taxon>
    </lineage>
</organism>
<evidence type="ECO:0000313" key="1">
    <source>
        <dbReference type="EMBL" id="UOB18404.1"/>
    </source>
</evidence>
<dbReference type="RefSeq" id="WP_255844601.1">
    <property type="nucleotide sequence ID" value="NZ_CP094358.1"/>
</dbReference>
<dbReference type="KEGG" id="fbm:MQE35_03730"/>
<dbReference type="AlphaFoldDB" id="A0A9E6ZM81"/>
<sequence length="525" mass="61316">MVKLNQIEKELSTETQSNLDSCLKGNARLIGFTIYPIERQYASRKNGYLGFLSVFTFFLFKKGMTKIFSRKKELYVSLMEIFVGISRKTILRFWEEQKDKEKETVDYYHDYKTELQIFIDEHNKEVVEGTKRLKLVQSYKEYEVFKEDENTICGFLTAEGLHSFGSYNLKDLFQKKNIDTISENNRKAVIGSFEKNLREVRQGNHCPLFITLAHHFNNLIFGHAKTFAFPMNLFFRQDPEMNTGITTYGKSLIKDLLDKKKGRRILLDIKHLSVKSRTQFYQLIEDCNTEFLAEQDSMKIPIVCSHAAVNGRKTLKETFMTKMKSSTNKKAYVSRWDVNLCDEDILKIRDSNGLIGVLMHEGRMPGKIFGKRLKEILESKELDKDEKIKVQKLLYIQLFLTNVYHIVQVTHNTPNGMSNMKGWDIVSLGSDNDGIVNPFDTYKDSGYLTEFRNDIEEYLNNYQQNLEAGYGIIDVLQSYRGKKQMPELDVKRLNGSYSTKNIVDKIFYENVETFLETYFTEDYLT</sequence>
<protein>
    <submittedName>
        <fullName evidence="1">Dipeptidase</fullName>
    </submittedName>
</protein>
<dbReference type="Gene3D" id="3.20.20.140">
    <property type="entry name" value="Metal-dependent hydrolases"/>
    <property type="match status" value="1"/>
</dbReference>
<name>A0A9E6ZM81_9FLAO</name>
<accession>A0A9E6ZM81</accession>
<evidence type="ECO:0000313" key="2">
    <source>
        <dbReference type="Proteomes" id="UP000831290"/>
    </source>
</evidence>
<dbReference type="SUPFAM" id="SSF51556">
    <property type="entry name" value="Metallo-dependent hydrolases"/>
    <property type="match status" value="1"/>
</dbReference>
<reference evidence="1" key="1">
    <citation type="submission" date="2022-03" db="EMBL/GenBank/DDBJ databases">
        <title>Description of Abyssus ytuae gen. nov., sp. nov., a novel member of the family Flavobacteriaceae isolated from the sediment of Mariana Trench.</title>
        <authorList>
            <person name="Zhang J."/>
            <person name="Xu X."/>
        </authorList>
    </citation>
    <scope>NUCLEOTIDE SEQUENCE</scope>
    <source>
        <strain evidence="1">MT3330</strain>
    </source>
</reference>
<dbReference type="InterPro" id="IPR032466">
    <property type="entry name" value="Metal_Hydrolase"/>
</dbReference>
<proteinExistence type="predicted"/>
<gene>
    <name evidence="1" type="ORF">MQE35_03730</name>
</gene>
<dbReference type="EMBL" id="CP094358">
    <property type="protein sequence ID" value="UOB18404.1"/>
    <property type="molecule type" value="Genomic_DNA"/>
</dbReference>
<dbReference type="Proteomes" id="UP000831290">
    <property type="component" value="Chromosome"/>
</dbReference>